<sequence length="150" mass="16402">MATDWLPAGYVGGFAGHYVEAVKAQLAEFGEWVKHRPSGGKDDWVFMHFVEPPDDLHLGGAVLEVAEVNPKLRGLIADFAVVPVKYKQYAEGHTRNGTGSLMVVRGILYEVKDVKLNPWGEVRLPLLEISGPGDPNFYTDLSTFLCSGSA</sequence>
<evidence type="ECO:0000313" key="1">
    <source>
        <dbReference type="EMBL" id="QCP50161.1"/>
    </source>
</evidence>
<dbReference type="EMBL" id="CP040077">
    <property type="protein sequence ID" value="QCP50161.1"/>
    <property type="molecule type" value="Genomic_DNA"/>
</dbReference>
<dbReference type="RefSeq" id="WP_137332980.1">
    <property type="nucleotide sequence ID" value="NZ_CP040077.1"/>
</dbReference>
<evidence type="ECO:0000313" key="2">
    <source>
        <dbReference type="Proteomes" id="UP000298656"/>
    </source>
</evidence>
<name>A0A4P8IPU9_9BURK</name>
<dbReference type="Proteomes" id="UP000298656">
    <property type="component" value="Chromosome 1"/>
</dbReference>
<gene>
    <name evidence="1" type="ORF">FAZ95_13820</name>
</gene>
<protein>
    <submittedName>
        <fullName evidence="1">Uncharacterized protein</fullName>
    </submittedName>
</protein>
<reference evidence="1 2" key="1">
    <citation type="submission" date="2019-05" db="EMBL/GenBank/DDBJ databases">
        <title>Burkholderia sp. DHOD12, isolated from subtropical forest soil.</title>
        <authorList>
            <person name="Gao Z.-H."/>
            <person name="Qiu L.-H."/>
        </authorList>
    </citation>
    <scope>NUCLEOTIDE SEQUENCE [LARGE SCALE GENOMIC DNA]</scope>
    <source>
        <strain evidence="1 2">DHOD12</strain>
    </source>
</reference>
<proteinExistence type="predicted"/>
<dbReference type="KEGG" id="tvl:FAZ95_13820"/>
<dbReference type="AlphaFoldDB" id="A0A4P8IPU9"/>
<accession>A0A4P8IPU9</accession>
<organism evidence="1 2">
    <name type="scientific">Trinickia violacea</name>
    <dbReference type="NCBI Taxonomy" id="2571746"/>
    <lineage>
        <taxon>Bacteria</taxon>
        <taxon>Pseudomonadati</taxon>
        <taxon>Pseudomonadota</taxon>
        <taxon>Betaproteobacteria</taxon>
        <taxon>Burkholderiales</taxon>
        <taxon>Burkholderiaceae</taxon>
        <taxon>Trinickia</taxon>
    </lineage>
</organism>
<keyword evidence="2" id="KW-1185">Reference proteome</keyword>